<dbReference type="OrthoDB" id="10227195at2759"/>
<dbReference type="Proteomes" id="UP000663879">
    <property type="component" value="Unassembled WGS sequence"/>
</dbReference>
<protein>
    <submittedName>
        <fullName evidence="2">Uncharacterized protein</fullName>
    </submittedName>
</protein>
<name>A0A814NG10_9BILA</name>
<gene>
    <name evidence="2" type="ORF">OXX778_LOCUS20769</name>
</gene>
<evidence type="ECO:0000313" key="3">
    <source>
        <dbReference type="Proteomes" id="UP000663879"/>
    </source>
</evidence>
<evidence type="ECO:0000256" key="1">
    <source>
        <dbReference type="SAM" id="MobiDB-lite"/>
    </source>
</evidence>
<comment type="caution">
    <text evidence="2">The sequence shown here is derived from an EMBL/GenBank/DDBJ whole genome shotgun (WGS) entry which is preliminary data.</text>
</comment>
<sequence>MESPNKPRHLKNTRFTKKKVERNDSSSGSEEDVEANKDKKNNVPCTSSTSSTCVDAPTDFLENFRLHIPNWAGLIQYRDLRNVTLTNTCTIDNFLFALWHLSKIKPDSFEETEPTQEIVGLKEIVKLIDIHKWNLAKEKWVNNFLKLSESPINKTISLFGSEKNFFLNPLKKIQRHELIQLCKVECIQNANLIIRDDSEEIFLKKIKKQIVVHSCYTDRCTQCRKKSSSFIRFYKKTRFIFFQSADPNIFIKDLPDQLTIDNEDFKFLCSTVYTSRHFISIFKINEIFYKVDDLDKSLVALDEKISSAYFKKPTTVSLYYKD</sequence>
<feature type="compositionally biased region" description="Basic residues" evidence="1">
    <location>
        <begin position="1"/>
        <end position="20"/>
    </location>
</feature>
<evidence type="ECO:0000313" key="2">
    <source>
        <dbReference type="EMBL" id="CAF1093077.1"/>
    </source>
</evidence>
<keyword evidence="3" id="KW-1185">Reference proteome</keyword>
<reference evidence="2" key="1">
    <citation type="submission" date="2021-02" db="EMBL/GenBank/DDBJ databases">
        <authorList>
            <person name="Nowell W R."/>
        </authorList>
    </citation>
    <scope>NUCLEOTIDE SEQUENCE</scope>
    <source>
        <strain evidence="2">Ploen Becks lab</strain>
    </source>
</reference>
<organism evidence="2 3">
    <name type="scientific">Brachionus calyciflorus</name>
    <dbReference type="NCBI Taxonomy" id="104777"/>
    <lineage>
        <taxon>Eukaryota</taxon>
        <taxon>Metazoa</taxon>
        <taxon>Spiralia</taxon>
        <taxon>Gnathifera</taxon>
        <taxon>Rotifera</taxon>
        <taxon>Eurotatoria</taxon>
        <taxon>Monogononta</taxon>
        <taxon>Pseudotrocha</taxon>
        <taxon>Ploima</taxon>
        <taxon>Brachionidae</taxon>
        <taxon>Brachionus</taxon>
    </lineage>
</organism>
<proteinExistence type="predicted"/>
<dbReference type="AlphaFoldDB" id="A0A814NG10"/>
<accession>A0A814NG10</accession>
<feature type="region of interest" description="Disordered" evidence="1">
    <location>
        <begin position="1"/>
        <end position="52"/>
    </location>
</feature>
<dbReference type="EMBL" id="CAJNOC010007159">
    <property type="protein sequence ID" value="CAF1093077.1"/>
    <property type="molecule type" value="Genomic_DNA"/>
</dbReference>